<evidence type="ECO:0000313" key="3">
    <source>
        <dbReference type="Proteomes" id="UP000249056"/>
    </source>
</evidence>
<organism evidence="2 3">
    <name type="scientific">Monilinia fructigena</name>
    <dbReference type="NCBI Taxonomy" id="38457"/>
    <lineage>
        <taxon>Eukaryota</taxon>
        <taxon>Fungi</taxon>
        <taxon>Dikarya</taxon>
        <taxon>Ascomycota</taxon>
        <taxon>Pezizomycotina</taxon>
        <taxon>Leotiomycetes</taxon>
        <taxon>Helotiales</taxon>
        <taxon>Sclerotiniaceae</taxon>
        <taxon>Monilinia</taxon>
    </lineage>
</organism>
<reference evidence="2 3" key="1">
    <citation type="submission" date="2018-06" db="EMBL/GenBank/DDBJ databases">
        <title>Genome Sequence of the Brown Rot Fungal Pathogen Monilinia fructigena.</title>
        <authorList>
            <person name="Landi L."/>
            <person name="De Miccolis Angelini R.M."/>
            <person name="Pollastro S."/>
            <person name="Abate D."/>
            <person name="Faretra F."/>
            <person name="Romanazzi G."/>
        </authorList>
    </citation>
    <scope>NUCLEOTIDE SEQUENCE [LARGE SCALE GENOMIC DNA]</scope>
    <source>
        <strain evidence="2 3">Mfrg269</strain>
    </source>
</reference>
<proteinExistence type="predicted"/>
<feature type="compositionally biased region" description="Polar residues" evidence="1">
    <location>
        <begin position="194"/>
        <end position="227"/>
    </location>
</feature>
<comment type="caution">
    <text evidence="2">The sequence shown here is derived from an EMBL/GenBank/DDBJ whole genome shotgun (WGS) entry which is preliminary data.</text>
</comment>
<dbReference type="EMBL" id="QKRW01000117">
    <property type="protein sequence ID" value="RAL58027.1"/>
    <property type="molecule type" value="Genomic_DNA"/>
</dbReference>
<dbReference type="Proteomes" id="UP000249056">
    <property type="component" value="Unassembled WGS sequence"/>
</dbReference>
<feature type="region of interest" description="Disordered" evidence="1">
    <location>
        <begin position="1"/>
        <end position="98"/>
    </location>
</feature>
<accession>A0A395ICD5</accession>
<protein>
    <submittedName>
        <fullName evidence="2">Uncharacterized protein</fullName>
    </submittedName>
</protein>
<keyword evidence="3" id="KW-1185">Reference proteome</keyword>
<dbReference type="AlphaFoldDB" id="A0A395ICD5"/>
<sequence length="294" mass="31822">MPPKNPGGRPKKYATKAEAKAADLEKRQYRRQQARLPAGPADFIAFEPPHPDVPTDTPPSGLRTSSGIRIPADSNVQSSDVPQNLRPISPPPTQLPPFDEDAEVAAQIKQIQVDEQEVNLERGEYEAEIAEILIGLRSANAAEEARTGGRGSPGKRPMEGSNTVGEGEDARNEEPQRSCSSQIASVDEPIMTWDNDSTAASNTSNRPASIQRSPENTVPPQTPTQHKSPPLPSSNRTSSNGSTGRRSTPFPAQKNNLLSWMKPLATRSPAKKHIFPPAIEKPPSDASPSPFRRN</sequence>
<evidence type="ECO:0000313" key="2">
    <source>
        <dbReference type="EMBL" id="RAL58027.1"/>
    </source>
</evidence>
<feature type="compositionally biased region" description="Low complexity" evidence="1">
    <location>
        <begin position="233"/>
        <end position="248"/>
    </location>
</feature>
<feature type="region of interest" description="Disordered" evidence="1">
    <location>
        <begin position="136"/>
        <end position="294"/>
    </location>
</feature>
<evidence type="ECO:0000256" key="1">
    <source>
        <dbReference type="SAM" id="MobiDB-lite"/>
    </source>
</evidence>
<dbReference type="OrthoDB" id="3560445at2759"/>
<gene>
    <name evidence="2" type="ORF">DID88_009091</name>
</gene>
<name>A0A395ICD5_9HELO</name>
<feature type="compositionally biased region" description="Basic and acidic residues" evidence="1">
    <location>
        <begin position="15"/>
        <end position="27"/>
    </location>
</feature>